<name>A0A8X6VDA1_TRICX</name>
<evidence type="ECO:0000313" key="1">
    <source>
        <dbReference type="EMBL" id="GFY01895.1"/>
    </source>
</evidence>
<organism evidence="1 2">
    <name type="scientific">Trichonephila clavipes</name>
    <name type="common">Golden silk orbweaver</name>
    <name type="synonym">Nephila clavipes</name>
    <dbReference type="NCBI Taxonomy" id="2585209"/>
    <lineage>
        <taxon>Eukaryota</taxon>
        <taxon>Metazoa</taxon>
        <taxon>Ecdysozoa</taxon>
        <taxon>Arthropoda</taxon>
        <taxon>Chelicerata</taxon>
        <taxon>Arachnida</taxon>
        <taxon>Araneae</taxon>
        <taxon>Araneomorphae</taxon>
        <taxon>Entelegynae</taxon>
        <taxon>Araneoidea</taxon>
        <taxon>Nephilidae</taxon>
        <taxon>Trichonephila</taxon>
    </lineage>
</organism>
<protein>
    <submittedName>
        <fullName evidence="1">Uncharacterized protein</fullName>
    </submittedName>
</protein>
<sequence>VLLNKHRISDYPGFIGFSTGSFKERMTEAEKLDASGISIRSGLTNLRYGFIRSKRSSRFAGLLWRRRCLVTSWLN</sequence>
<dbReference type="AlphaFoldDB" id="A0A8X6VDA1"/>
<proteinExistence type="predicted"/>
<keyword evidence="2" id="KW-1185">Reference proteome</keyword>
<feature type="non-terminal residue" evidence="1">
    <location>
        <position position="1"/>
    </location>
</feature>
<dbReference type="Proteomes" id="UP000887159">
    <property type="component" value="Unassembled WGS sequence"/>
</dbReference>
<accession>A0A8X6VDA1</accession>
<gene>
    <name evidence="1" type="ORF">TNCV_4796171</name>
</gene>
<comment type="caution">
    <text evidence="1">The sequence shown here is derived from an EMBL/GenBank/DDBJ whole genome shotgun (WGS) entry which is preliminary data.</text>
</comment>
<reference evidence="1" key="1">
    <citation type="submission" date="2020-08" db="EMBL/GenBank/DDBJ databases">
        <title>Multicomponent nature underlies the extraordinary mechanical properties of spider dragline silk.</title>
        <authorList>
            <person name="Kono N."/>
            <person name="Nakamura H."/>
            <person name="Mori M."/>
            <person name="Yoshida Y."/>
            <person name="Ohtoshi R."/>
            <person name="Malay A.D."/>
            <person name="Moran D.A.P."/>
            <person name="Tomita M."/>
            <person name="Numata K."/>
            <person name="Arakawa K."/>
        </authorList>
    </citation>
    <scope>NUCLEOTIDE SEQUENCE</scope>
</reference>
<dbReference type="EMBL" id="BMAU01021231">
    <property type="protein sequence ID" value="GFY01895.1"/>
    <property type="molecule type" value="Genomic_DNA"/>
</dbReference>
<evidence type="ECO:0000313" key="2">
    <source>
        <dbReference type="Proteomes" id="UP000887159"/>
    </source>
</evidence>